<dbReference type="Proteomes" id="UP001501175">
    <property type="component" value="Unassembled WGS sequence"/>
</dbReference>
<dbReference type="PANTHER" id="PTHR42784">
    <property type="entry name" value="PYRANOSE 2-OXIDASE"/>
    <property type="match status" value="1"/>
</dbReference>
<dbReference type="InterPro" id="IPR006076">
    <property type="entry name" value="FAD-dep_OxRdtase"/>
</dbReference>
<evidence type="ECO:0000256" key="5">
    <source>
        <dbReference type="ARBA" id="ARBA00023002"/>
    </source>
</evidence>
<evidence type="ECO:0000313" key="9">
    <source>
        <dbReference type="Proteomes" id="UP001501175"/>
    </source>
</evidence>
<comment type="cofactor">
    <cofactor evidence="1">
        <name>FAD</name>
        <dbReference type="ChEBI" id="CHEBI:57692"/>
    </cofactor>
</comment>
<evidence type="ECO:0000256" key="3">
    <source>
        <dbReference type="ARBA" id="ARBA00022630"/>
    </source>
</evidence>
<sequence length="519" mass="58767">MHIDARTLETHSLIEGDLCIIGAGAAGISLALEWQNTPHRVILLEGGGFEVEAAMQELYRGNTTGQRYYPLQSSRLHYFGGTTGHWAGFCSTFDPIDFQRRDWVPNSGWPIGREALDPYYARAHPLLDLGPYEYDLRYWLDKDPSLTPLPFDEQMVTHKIWQFSPPTRFGTKYRDAIVNAKNIQLYTYANVTRLDTDEQGRHIRQVTVKNLAGKEHTVRARYFVLAGCAIQNARLLLASNHQVPNGLGNDYDKVGRYFMEHLEVTSADLFLTTPASNQLYLWQYFVTRMRAELAIPEQKQKELKILNGTVSLWPKTEDKQPPAMIDTFPDSGEATVRKWELREQNYKKGDPPKAALPRYNMFSLFTRMEQAPNPASRVTLDREQDALGMPRATLHWELTPLEKRSIRTLYDLIGQQAGLAGLGRVRLVDWLRDKQDTSWPETLGAGWHHMGTTRMHQSPKEGVVDANCRVHGIPNLFVAGSSCFPTGGAANPTLTLVALTLRLSDHLKQLLNPPTRTTA</sequence>
<comment type="caution">
    <text evidence="8">The sequence shown here is derived from an EMBL/GenBank/DDBJ whole genome shotgun (WGS) entry which is preliminary data.</text>
</comment>
<comment type="similarity">
    <text evidence="2">Belongs to the GMC oxidoreductase family.</text>
</comment>
<name>A0ABP8NGH7_9BACT</name>
<dbReference type="InterPro" id="IPR051473">
    <property type="entry name" value="P2Ox-like"/>
</dbReference>
<keyword evidence="5" id="KW-0560">Oxidoreductase</keyword>
<keyword evidence="4" id="KW-0274">FAD</keyword>
<proteinExistence type="inferred from homology"/>
<organism evidence="8 9">
    <name type="scientific">Nibrella saemangeumensis</name>
    <dbReference type="NCBI Taxonomy" id="1084526"/>
    <lineage>
        <taxon>Bacteria</taxon>
        <taxon>Pseudomonadati</taxon>
        <taxon>Bacteroidota</taxon>
        <taxon>Cytophagia</taxon>
        <taxon>Cytophagales</taxon>
        <taxon>Spirosomataceae</taxon>
        <taxon>Nibrella</taxon>
    </lineage>
</organism>
<dbReference type="Gene3D" id="3.50.50.60">
    <property type="entry name" value="FAD/NAD(P)-binding domain"/>
    <property type="match status" value="2"/>
</dbReference>
<dbReference type="PANTHER" id="PTHR42784:SF1">
    <property type="entry name" value="PYRANOSE 2-OXIDASE"/>
    <property type="match status" value="1"/>
</dbReference>
<evidence type="ECO:0000256" key="1">
    <source>
        <dbReference type="ARBA" id="ARBA00001974"/>
    </source>
</evidence>
<dbReference type="InterPro" id="IPR007867">
    <property type="entry name" value="GMC_OxRtase_C"/>
</dbReference>
<dbReference type="EMBL" id="BAABHD010000079">
    <property type="protein sequence ID" value="GAA4465494.1"/>
    <property type="molecule type" value="Genomic_DNA"/>
</dbReference>
<evidence type="ECO:0000259" key="6">
    <source>
        <dbReference type="Pfam" id="PF01266"/>
    </source>
</evidence>
<keyword evidence="3" id="KW-0285">Flavoprotein</keyword>
<dbReference type="InterPro" id="IPR036188">
    <property type="entry name" value="FAD/NAD-bd_sf"/>
</dbReference>
<evidence type="ECO:0000259" key="7">
    <source>
        <dbReference type="Pfam" id="PF05199"/>
    </source>
</evidence>
<reference evidence="9" key="1">
    <citation type="journal article" date="2019" name="Int. J. Syst. Evol. Microbiol.">
        <title>The Global Catalogue of Microorganisms (GCM) 10K type strain sequencing project: providing services to taxonomists for standard genome sequencing and annotation.</title>
        <authorList>
            <consortium name="The Broad Institute Genomics Platform"/>
            <consortium name="The Broad Institute Genome Sequencing Center for Infectious Disease"/>
            <person name="Wu L."/>
            <person name="Ma J."/>
        </authorList>
    </citation>
    <scope>NUCLEOTIDE SEQUENCE [LARGE SCALE GENOMIC DNA]</scope>
    <source>
        <strain evidence="9">JCM 17927</strain>
    </source>
</reference>
<evidence type="ECO:0000256" key="4">
    <source>
        <dbReference type="ARBA" id="ARBA00022827"/>
    </source>
</evidence>
<evidence type="ECO:0000313" key="8">
    <source>
        <dbReference type="EMBL" id="GAA4465494.1"/>
    </source>
</evidence>
<evidence type="ECO:0000256" key="2">
    <source>
        <dbReference type="ARBA" id="ARBA00010790"/>
    </source>
</evidence>
<dbReference type="RefSeq" id="WP_345247477.1">
    <property type="nucleotide sequence ID" value="NZ_BAABHD010000079.1"/>
</dbReference>
<keyword evidence="9" id="KW-1185">Reference proteome</keyword>
<dbReference type="Pfam" id="PF05199">
    <property type="entry name" value="GMC_oxred_C"/>
    <property type="match status" value="1"/>
</dbReference>
<protein>
    <submittedName>
        <fullName evidence="8">GMC family oxidoreductase</fullName>
    </submittedName>
</protein>
<feature type="domain" description="Glucose-methanol-choline oxidoreductase C-terminal" evidence="7">
    <location>
        <begin position="372"/>
        <end position="499"/>
    </location>
</feature>
<dbReference type="Pfam" id="PF01266">
    <property type="entry name" value="DAO"/>
    <property type="match status" value="1"/>
</dbReference>
<accession>A0ABP8NGH7</accession>
<dbReference type="SUPFAM" id="SSF51905">
    <property type="entry name" value="FAD/NAD(P)-binding domain"/>
    <property type="match status" value="1"/>
</dbReference>
<gene>
    <name evidence="8" type="ORF">GCM10023189_46190</name>
</gene>
<feature type="domain" description="FAD dependent oxidoreductase" evidence="6">
    <location>
        <begin position="17"/>
        <end position="227"/>
    </location>
</feature>